<keyword evidence="1" id="KW-0812">Transmembrane</keyword>
<keyword evidence="1" id="KW-0472">Membrane</keyword>
<comment type="caution">
    <text evidence="2">The sequence shown here is derived from an EMBL/GenBank/DDBJ whole genome shotgun (WGS) entry which is preliminary data.</text>
</comment>
<dbReference type="Proteomes" id="UP000178603">
    <property type="component" value="Unassembled WGS sequence"/>
</dbReference>
<evidence type="ECO:0000256" key="1">
    <source>
        <dbReference type="SAM" id="Phobius"/>
    </source>
</evidence>
<organism evidence="2 3">
    <name type="scientific">Candidatus Woesebacteria bacterium RIFCSPHIGHO2_12_FULL_41_24</name>
    <dbReference type="NCBI Taxonomy" id="1802510"/>
    <lineage>
        <taxon>Bacteria</taxon>
        <taxon>Candidatus Woeseibacteriota</taxon>
    </lineage>
</organism>
<gene>
    <name evidence="2" type="ORF">A3E44_03815</name>
</gene>
<keyword evidence="1" id="KW-1133">Transmembrane helix</keyword>
<accession>A0A1F8AUE6</accession>
<sequence length="97" mass="10619">MSAGHQIYRTLGEIYFENYFMRKNNKIFILSLALSIIGMLSFIPAFGCAMAGSIEGIFLFCKASTAVFYILGLPSLLLAGNFITAFKKTPCVSTGMN</sequence>
<name>A0A1F8AUE6_9BACT</name>
<dbReference type="AlphaFoldDB" id="A0A1F8AUE6"/>
<feature type="transmembrane region" description="Helical" evidence="1">
    <location>
        <begin position="66"/>
        <end position="86"/>
    </location>
</feature>
<evidence type="ECO:0000313" key="2">
    <source>
        <dbReference type="EMBL" id="OGM55383.1"/>
    </source>
</evidence>
<reference evidence="2 3" key="1">
    <citation type="journal article" date="2016" name="Nat. Commun.">
        <title>Thousands of microbial genomes shed light on interconnected biogeochemical processes in an aquifer system.</title>
        <authorList>
            <person name="Anantharaman K."/>
            <person name="Brown C.T."/>
            <person name="Hug L.A."/>
            <person name="Sharon I."/>
            <person name="Castelle C.J."/>
            <person name="Probst A.J."/>
            <person name="Thomas B.C."/>
            <person name="Singh A."/>
            <person name="Wilkins M.J."/>
            <person name="Karaoz U."/>
            <person name="Brodie E.L."/>
            <person name="Williams K.H."/>
            <person name="Hubbard S.S."/>
            <person name="Banfield J.F."/>
        </authorList>
    </citation>
    <scope>NUCLEOTIDE SEQUENCE [LARGE SCALE GENOMIC DNA]</scope>
</reference>
<dbReference type="EMBL" id="MGGW01000004">
    <property type="protein sequence ID" value="OGM55383.1"/>
    <property type="molecule type" value="Genomic_DNA"/>
</dbReference>
<evidence type="ECO:0000313" key="3">
    <source>
        <dbReference type="Proteomes" id="UP000178603"/>
    </source>
</evidence>
<protein>
    <submittedName>
        <fullName evidence="2">Uncharacterized protein</fullName>
    </submittedName>
</protein>
<feature type="transmembrane region" description="Helical" evidence="1">
    <location>
        <begin position="27"/>
        <end position="54"/>
    </location>
</feature>
<proteinExistence type="predicted"/>